<dbReference type="AlphaFoldDB" id="A0A2N5ZMQ4"/>
<reference evidence="1 2" key="1">
    <citation type="submission" date="2017-11" db="EMBL/GenBank/DDBJ databases">
        <title>Genome-resolved metagenomics identifies genetic mobility, metabolic interactions, and unexpected diversity in perchlorate-reducing communities.</title>
        <authorList>
            <person name="Barnum T.P."/>
            <person name="Figueroa I.A."/>
            <person name="Carlstrom C.I."/>
            <person name="Lucas L.N."/>
            <person name="Engelbrektson A.L."/>
            <person name="Coates J.D."/>
        </authorList>
    </citation>
    <scope>NUCLEOTIDE SEQUENCE [LARGE SCALE GENOMIC DNA]</scope>
    <source>
        <strain evidence="1">BM706</strain>
    </source>
</reference>
<protein>
    <recommendedName>
        <fullName evidence="3">Peptidase S9 prolyl oligopeptidase catalytic domain-containing protein</fullName>
    </recommendedName>
</protein>
<accession>A0A2N5ZMQ4</accession>
<evidence type="ECO:0000313" key="2">
    <source>
        <dbReference type="Proteomes" id="UP000234857"/>
    </source>
</evidence>
<dbReference type="Proteomes" id="UP000234857">
    <property type="component" value="Unassembled WGS sequence"/>
</dbReference>
<sequence>MRYFISAFLIIVLTFLSIFYLVLFTSPPVVLFDDQKPKIVFSDVGIEDGIQTKKGRITMSDGVSTDFFLRFPVSVEKKRLCLIMTGFLHGKEAVYYLSDKFIKKRGLALLAFDYYSRWPYGKNFLKQILYLKDFEDDIRLNMKICYMLTKVILNGKDVNKEGNLFIGASFGSFVCTYPVSKLSKNFSNIALLYSGSDISDIAAGLLKKDIKFPFLSDLIGLYLEKRLYFSDPVFSSFSFQGKKMLLISGTDDNIIPKKSREELFKAYPNAEKEMVAGEHISAKKRTLIDISINYLDDFYK</sequence>
<dbReference type="InterPro" id="IPR029058">
    <property type="entry name" value="AB_hydrolase_fold"/>
</dbReference>
<evidence type="ECO:0008006" key="3">
    <source>
        <dbReference type="Google" id="ProtNLM"/>
    </source>
</evidence>
<dbReference type="EMBL" id="PKTG01000015">
    <property type="protein sequence ID" value="PLX19912.1"/>
    <property type="molecule type" value="Genomic_DNA"/>
</dbReference>
<evidence type="ECO:0000313" key="1">
    <source>
        <dbReference type="EMBL" id="PLX19912.1"/>
    </source>
</evidence>
<name>A0A2N5ZMQ4_MUIH1</name>
<dbReference type="Gene3D" id="3.40.50.1820">
    <property type="entry name" value="alpha/beta hydrolase"/>
    <property type="match status" value="1"/>
</dbReference>
<comment type="caution">
    <text evidence="1">The sequence shown here is derived from an EMBL/GenBank/DDBJ whole genome shotgun (WGS) entry which is preliminary data.</text>
</comment>
<dbReference type="SUPFAM" id="SSF53474">
    <property type="entry name" value="alpha/beta-Hydrolases"/>
    <property type="match status" value="1"/>
</dbReference>
<gene>
    <name evidence="1" type="ORF">C0601_00710</name>
</gene>
<proteinExistence type="predicted"/>
<organism evidence="1 2">
    <name type="scientific">Muiribacterium halophilum</name>
    <dbReference type="NCBI Taxonomy" id="2053465"/>
    <lineage>
        <taxon>Bacteria</taxon>
        <taxon>Candidatus Muiribacteriota</taxon>
        <taxon>Candidatus Muiribacteriia</taxon>
        <taxon>Candidatus Muiribacteriales</taxon>
        <taxon>Candidatus Muiribacteriaceae</taxon>
        <taxon>Candidatus Muiribacterium</taxon>
    </lineage>
</organism>